<evidence type="ECO:0000313" key="3">
    <source>
        <dbReference type="EMBL" id="QER88712.1"/>
    </source>
</evidence>
<gene>
    <name evidence="3" type="ORF">F3L20_25190</name>
</gene>
<keyword evidence="4" id="KW-1185">Reference proteome</keyword>
<dbReference type="CDD" id="cd16936">
    <property type="entry name" value="HATPase_RsbW-like"/>
    <property type="match status" value="1"/>
</dbReference>
<accession>A0ABX5ZY92</accession>
<proteinExistence type="predicted"/>
<name>A0ABX5ZY92_STRTE</name>
<dbReference type="Pfam" id="PF13581">
    <property type="entry name" value="HATPase_c_2"/>
    <property type="match status" value="1"/>
</dbReference>
<protein>
    <submittedName>
        <fullName evidence="3">ATP-binding protein</fullName>
    </submittedName>
</protein>
<reference evidence="3 4" key="1">
    <citation type="submission" date="2019-09" db="EMBL/GenBank/DDBJ databases">
        <title>Draft genome sequence of the Ebosin-producing strain Streptomyces sp. 139.</title>
        <authorList>
            <person name="Ai L."/>
            <person name="Geng M."/>
            <person name="Ma M."/>
            <person name="Bai L."/>
        </authorList>
    </citation>
    <scope>NUCLEOTIDE SEQUENCE [LARGE SCALE GENOMIC DNA]</scope>
    <source>
        <strain evidence="3 4">139</strain>
    </source>
</reference>
<dbReference type="InterPro" id="IPR003594">
    <property type="entry name" value="HATPase_dom"/>
</dbReference>
<keyword evidence="1" id="KW-0808">Transferase</keyword>
<dbReference type="EMBL" id="CP043959">
    <property type="protein sequence ID" value="QER88712.1"/>
    <property type="molecule type" value="Genomic_DNA"/>
</dbReference>
<dbReference type="Gene3D" id="3.30.565.10">
    <property type="entry name" value="Histidine kinase-like ATPase, C-terminal domain"/>
    <property type="match status" value="1"/>
</dbReference>
<keyword evidence="1" id="KW-0418">Kinase</keyword>
<keyword evidence="3" id="KW-0067">ATP-binding</keyword>
<evidence type="ECO:0000259" key="2">
    <source>
        <dbReference type="Pfam" id="PF13581"/>
    </source>
</evidence>
<dbReference type="InterPro" id="IPR050267">
    <property type="entry name" value="Anti-sigma-factor_SerPK"/>
</dbReference>
<evidence type="ECO:0000313" key="4">
    <source>
        <dbReference type="Proteomes" id="UP000324308"/>
    </source>
</evidence>
<keyword evidence="1" id="KW-0723">Serine/threonine-protein kinase</keyword>
<dbReference type="InterPro" id="IPR036890">
    <property type="entry name" value="HATPase_C_sf"/>
</dbReference>
<evidence type="ECO:0000256" key="1">
    <source>
        <dbReference type="ARBA" id="ARBA00022527"/>
    </source>
</evidence>
<organism evidence="3 4">
    <name type="scientific">Streptomyces tendae</name>
    <dbReference type="NCBI Taxonomy" id="1932"/>
    <lineage>
        <taxon>Bacteria</taxon>
        <taxon>Bacillati</taxon>
        <taxon>Actinomycetota</taxon>
        <taxon>Actinomycetes</taxon>
        <taxon>Kitasatosporales</taxon>
        <taxon>Streptomycetaceae</taxon>
        <taxon>Streptomyces</taxon>
    </lineage>
</organism>
<feature type="domain" description="Histidine kinase/HSP90-like ATPase" evidence="2">
    <location>
        <begin position="47"/>
        <end position="154"/>
    </location>
</feature>
<sequence>MGPVVSVPLPSVVGRGQPGGVNEHIALTVLTPRCDRYAMRLTVGEHSARHVRRIVRSLLREWETEEVSDAVELGVTELLANVVRHVPGRRCALLVLRRPLGVRVEVADGSDQVPCVPDDLAPDAEHGRGLVLLAAVSDAWGVEPGERGGKTVWFECAREPHT</sequence>
<dbReference type="Proteomes" id="UP000324308">
    <property type="component" value="Chromosome"/>
</dbReference>
<dbReference type="PANTHER" id="PTHR35526:SF3">
    <property type="entry name" value="ANTI-SIGMA-F FACTOR RSBW"/>
    <property type="match status" value="1"/>
</dbReference>
<dbReference type="GO" id="GO:0005524">
    <property type="term" value="F:ATP binding"/>
    <property type="evidence" value="ECO:0007669"/>
    <property type="project" value="UniProtKB-KW"/>
</dbReference>
<dbReference type="PANTHER" id="PTHR35526">
    <property type="entry name" value="ANTI-SIGMA-F FACTOR RSBW-RELATED"/>
    <property type="match status" value="1"/>
</dbReference>
<keyword evidence="3" id="KW-0547">Nucleotide-binding</keyword>
<dbReference type="SUPFAM" id="SSF55874">
    <property type="entry name" value="ATPase domain of HSP90 chaperone/DNA topoisomerase II/histidine kinase"/>
    <property type="match status" value="1"/>
</dbReference>